<geneLocation type="plasmid" evidence="2">
    <name>pmppla107</name>
</geneLocation>
<dbReference type="Proteomes" id="UP000006426">
    <property type="component" value="Plasmid pmppla107"/>
</dbReference>
<protein>
    <submittedName>
        <fullName evidence="1">Uncharacterized protein</fullName>
    </submittedName>
</protein>
<proteinExistence type="predicted"/>
<sequence>MQTLGEKLAEMAKTEAYPTVDDWRLLVDDNIELAQSIVLELNAVLKGAIEFAKSPMLKTYSQIAEEVFPKLEHLEQKYQVGILDSEGYQAVALFFGVNYTPAIYDYMRYYGAKG</sequence>
<evidence type="ECO:0000313" key="2">
    <source>
        <dbReference type="Proteomes" id="UP000006426"/>
    </source>
</evidence>
<name>A0AAD0VAB6_PSEAV</name>
<dbReference type="GeneID" id="39473869"/>
<organism evidence="1 2">
    <name type="scientific">Pseudomonas amygdali pv. lachrymans str. M301315</name>
    <dbReference type="NCBI Taxonomy" id="629260"/>
    <lineage>
        <taxon>Bacteria</taxon>
        <taxon>Pseudomonadati</taxon>
        <taxon>Pseudomonadota</taxon>
        <taxon>Gammaproteobacteria</taxon>
        <taxon>Pseudomonadales</taxon>
        <taxon>Pseudomonadaceae</taxon>
        <taxon>Pseudomonas</taxon>
        <taxon>Pseudomonas amygdali</taxon>
    </lineage>
</organism>
<accession>A0AAD0VAB6</accession>
<reference evidence="1 2" key="1">
    <citation type="journal article" date="2011" name="PLoS Pathog.">
        <title>Dynamic evolution of pathogenicity revealed by sequencing and comparative genomics of 19 Pseudomonas syringae isolates.</title>
        <authorList>
            <person name="Baltrus D.A."/>
            <person name="Nishimura M.T."/>
            <person name="Romanchuk A."/>
            <person name="Chang J.H."/>
            <person name="Mukhtar M.S."/>
            <person name="Cherkis K."/>
            <person name="Roach J."/>
            <person name="Grant S.R."/>
            <person name="Jones C.D."/>
            <person name="Dangl J.L."/>
        </authorList>
    </citation>
    <scope>NUCLEOTIDE SEQUENCE [LARGE SCALE GENOMIC DNA]</scope>
    <source>
        <strain evidence="1 2">M301315</strain>
    </source>
</reference>
<dbReference type="RefSeq" id="WP_005742668.1">
    <property type="nucleotide sequence ID" value="NZ_CP031226.1"/>
</dbReference>
<keyword evidence="1" id="KW-0614">Plasmid</keyword>
<gene>
    <name evidence="1" type="ORF">PLA107_034080</name>
</gene>
<evidence type="ECO:0000313" key="1">
    <source>
        <dbReference type="EMBL" id="AXH60217.1"/>
    </source>
</evidence>
<dbReference type="EMBL" id="CP031226">
    <property type="protein sequence ID" value="AXH60217.1"/>
    <property type="molecule type" value="Genomic_DNA"/>
</dbReference>
<dbReference type="AlphaFoldDB" id="A0AAD0VAB6"/>